<sequence>MPHSSSSCVVFTFQARGASEAKLWTVDGCLRDGDEPDKLPVTPTGRRQKAAAGGASGQGFCLLIQGFRGFSKNI</sequence>
<dbReference type="Proteomes" id="UP000007305">
    <property type="component" value="Chromosome 9"/>
</dbReference>
<name>A0A804R119_MAIZE</name>
<reference evidence="3" key="1">
    <citation type="journal article" date="2009" name="Science">
        <title>The B73 maize genome: complexity, diversity, and dynamics.</title>
        <authorList>
            <person name="Schnable P.S."/>
            <person name="Ware D."/>
            <person name="Fulton R.S."/>
            <person name="Stein J.C."/>
            <person name="Wei F."/>
            <person name="Pasternak S."/>
            <person name="Liang C."/>
            <person name="Zhang J."/>
            <person name="Fulton L."/>
            <person name="Graves T.A."/>
            <person name="Minx P."/>
            <person name="Reily A.D."/>
            <person name="Courtney L."/>
            <person name="Kruchowski S.S."/>
            <person name="Tomlinson C."/>
            <person name="Strong C."/>
            <person name="Delehaunty K."/>
            <person name="Fronick C."/>
            <person name="Courtney B."/>
            <person name="Rock S.M."/>
            <person name="Belter E."/>
            <person name="Du F."/>
            <person name="Kim K."/>
            <person name="Abbott R.M."/>
            <person name="Cotton M."/>
            <person name="Levy A."/>
            <person name="Marchetto P."/>
            <person name="Ochoa K."/>
            <person name="Jackson S.M."/>
            <person name="Gillam B."/>
            <person name="Chen W."/>
            <person name="Yan L."/>
            <person name="Higginbotham J."/>
            <person name="Cardenas M."/>
            <person name="Waligorski J."/>
            <person name="Applebaum E."/>
            <person name="Phelps L."/>
            <person name="Falcone J."/>
            <person name="Kanchi K."/>
            <person name="Thane T."/>
            <person name="Scimone A."/>
            <person name="Thane N."/>
            <person name="Henke J."/>
            <person name="Wang T."/>
            <person name="Ruppert J."/>
            <person name="Shah N."/>
            <person name="Rotter K."/>
            <person name="Hodges J."/>
            <person name="Ingenthron E."/>
            <person name="Cordes M."/>
            <person name="Kohlberg S."/>
            <person name="Sgro J."/>
            <person name="Delgado B."/>
            <person name="Mead K."/>
            <person name="Chinwalla A."/>
            <person name="Leonard S."/>
            <person name="Crouse K."/>
            <person name="Collura K."/>
            <person name="Kudrna D."/>
            <person name="Currie J."/>
            <person name="He R."/>
            <person name="Angelova A."/>
            <person name="Rajasekar S."/>
            <person name="Mueller T."/>
            <person name="Lomeli R."/>
            <person name="Scara G."/>
            <person name="Ko A."/>
            <person name="Delaney K."/>
            <person name="Wissotski M."/>
            <person name="Lopez G."/>
            <person name="Campos D."/>
            <person name="Braidotti M."/>
            <person name="Ashley E."/>
            <person name="Golser W."/>
            <person name="Kim H."/>
            <person name="Lee S."/>
            <person name="Lin J."/>
            <person name="Dujmic Z."/>
            <person name="Kim W."/>
            <person name="Talag J."/>
            <person name="Zuccolo A."/>
            <person name="Fan C."/>
            <person name="Sebastian A."/>
            <person name="Kramer M."/>
            <person name="Spiegel L."/>
            <person name="Nascimento L."/>
            <person name="Zutavern T."/>
            <person name="Miller B."/>
            <person name="Ambroise C."/>
            <person name="Muller S."/>
            <person name="Spooner W."/>
            <person name="Narechania A."/>
            <person name="Ren L."/>
            <person name="Wei S."/>
            <person name="Kumari S."/>
            <person name="Faga B."/>
            <person name="Levy M.J."/>
            <person name="McMahan L."/>
            <person name="Van Buren P."/>
            <person name="Vaughn M.W."/>
            <person name="Ying K."/>
            <person name="Yeh C.-T."/>
            <person name="Emrich S.J."/>
            <person name="Jia Y."/>
            <person name="Kalyanaraman A."/>
            <person name="Hsia A.-P."/>
            <person name="Barbazuk W.B."/>
            <person name="Baucom R.S."/>
            <person name="Brutnell T.P."/>
            <person name="Carpita N.C."/>
            <person name="Chaparro C."/>
            <person name="Chia J.-M."/>
            <person name="Deragon J.-M."/>
            <person name="Estill J.C."/>
            <person name="Fu Y."/>
            <person name="Jeddeloh J.A."/>
            <person name="Han Y."/>
            <person name="Lee H."/>
            <person name="Li P."/>
            <person name="Lisch D.R."/>
            <person name="Liu S."/>
            <person name="Liu Z."/>
            <person name="Nagel D.H."/>
            <person name="McCann M.C."/>
            <person name="SanMiguel P."/>
            <person name="Myers A.M."/>
            <person name="Nettleton D."/>
            <person name="Nguyen J."/>
            <person name="Penning B.W."/>
            <person name="Ponnala L."/>
            <person name="Schneider K.L."/>
            <person name="Schwartz D.C."/>
            <person name="Sharma A."/>
            <person name="Soderlund C."/>
            <person name="Springer N.M."/>
            <person name="Sun Q."/>
            <person name="Wang H."/>
            <person name="Waterman M."/>
            <person name="Westerman R."/>
            <person name="Wolfgruber T.K."/>
            <person name="Yang L."/>
            <person name="Yu Y."/>
            <person name="Zhang L."/>
            <person name="Zhou S."/>
            <person name="Zhu Q."/>
            <person name="Bennetzen J.L."/>
            <person name="Dawe R.K."/>
            <person name="Jiang J."/>
            <person name="Jiang N."/>
            <person name="Presting G.G."/>
            <person name="Wessler S.R."/>
            <person name="Aluru S."/>
            <person name="Martienssen R.A."/>
            <person name="Clifton S.W."/>
            <person name="McCombie W.R."/>
            <person name="Wing R.A."/>
            <person name="Wilson R.K."/>
        </authorList>
    </citation>
    <scope>NUCLEOTIDE SEQUENCE [LARGE SCALE GENOMIC DNA]</scope>
    <source>
        <strain evidence="3">cv. B73</strain>
    </source>
</reference>
<feature type="region of interest" description="Disordered" evidence="1">
    <location>
        <begin position="33"/>
        <end position="54"/>
    </location>
</feature>
<reference evidence="2" key="2">
    <citation type="submission" date="2019-07" db="EMBL/GenBank/DDBJ databases">
        <authorList>
            <person name="Seetharam A."/>
            <person name="Woodhouse M."/>
            <person name="Cannon E."/>
        </authorList>
    </citation>
    <scope>NUCLEOTIDE SEQUENCE [LARGE SCALE GENOMIC DNA]</scope>
    <source>
        <strain evidence="2">cv. B73</strain>
    </source>
</reference>
<protein>
    <submittedName>
        <fullName evidence="2">Uncharacterized protein</fullName>
    </submittedName>
</protein>
<evidence type="ECO:0000313" key="2">
    <source>
        <dbReference type="EnsemblPlants" id="Zm00001eb375290_P001"/>
    </source>
</evidence>
<organism evidence="2 3">
    <name type="scientific">Zea mays</name>
    <name type="common">Maize</name>
    <dbReference type="NCBI Taxonomy" id="4577"/>
    <lineage>
        <taxon>Eukaryota</taxon>
        <taxon>Viridiplantae</taxon>
        <taxon>Streptophyta</taxon>
        <taxon>Embryophyta</taxon>
        <taxon>Tracheophyta</taxon>
        <taxon>Spermatophyta</taxon>
        <taxon>Magnoliopsida</taxon>
        <taxon>Liliopsida</taxon>
        <taxon>Poales</taxon>
        <taxon>Poaceae</taxon>
        <taxon>PACMAD clade</taxon>
        <taxon>Panicoideae</taxon>
        <taxon>Andropogonodae</taxon>
        <taxon>Andropogoneae</taxon>
        <taxon>Tripsacinae</taxon>
        <taxon>Zea</taxon>
    </lineage>
</organism>
<keyword evidence="3" id="KW-1185">Reference proteome</keyword>
<dbReference type="EnsemblPlants" id="Zm00001eb375290_T001">
    <property type="protein sequence ID" value="Zm00001eb375290_P001"/>
    <property type="gene ID" value="Zm00001eb375290"/>
</dbReference>
<accession>A0A804R119</accession>
<dbReference type="InParanoid" id="A0A804R119"/>
<dbReference type="Gramene" id="Zm00001eb375290_T001">
    <property type="protein sequence ID" value="Zm00001eb375290_P001"/>
    <property type="gene ID" value="Zm00001eb375290"/>
</dbReference>
<dbReference type="AlphaFoldDB" id="A0A804R119"/>
<proteinExistence type="predicted"/>
<reference evidence="2" key="3">
    <citation type="submission" date="2021-05" db="UniProtKB">
        <authorList>
            <consortium name="EnsemblPlants"/>
        </authorList>
    </citation>
    <scope>IDENTIFICATION</scope>
    <source>
        <strain evidence="2">cv. B73</strain>
    </source>
</reference>
<evidence type="ECO:0000313" key="3">
    <source>
        <dbReference type="Proteomes" id="UP000007305"/>
    </source>
</evidence>
<evidence type="ECO:0000256" key="1">
    <source>
        <dbReference type="SAM" id="MobiDB-lite"/>
    </source>
</evidence>